<evidence type="ECO:0000313" key="3">
    <source>
        <dbReference type="Proteomes" id="UP000002700"/>
    </source>
</evidence>
<feature type="region of interest" description="Disordered" evidence="1">
    <location>
        <begin position="1"/>
        <end position="40"/>
    </location>
</feature>
<dbReference type="EnsemblBacteria" id="ABA49897">
    <property type="protein sequence ID" value="ABA49897"/>
    <property type="gene ID" value="BURPS1710b_3360"/>
</dbReference>
<feature type="compositionally biased region" description="Basic and acidic residues" evidence="1">
    <location>
        <begin position="487"/>
        <end position="544"/>
    </location>
</feature>
<proteinExistence type="predicted"/>
<feature type="region of interest" description="Disordered" evidence="1">
    <location>
        <begin position="55"/>
        <end position="80"/>
    </location>
</feature>
<name>Q3JNX3_BURP1</name>
<dbReference type="Proteomes" id="UP000002700">
    <property type="component" value="Chromosome I"/>
</dbReference>
<feature type="compositionally biased region" description="Basic and acidic residues" evidence="1">
    <location>
        <begin position="585"/>
        <end position="596"/>
    </location>
</feature>
<dbReference type="EMBL" id="CP000124">
    <property type="protein sequence ID" value="ABA49897.1"/>
    <property type="molecule type" value="Genomic_DNA"/>
</dbReference>
<reference evidence="2 3" key="1">
    <citation type="submission" date="2005-09" db="EMBL/GenBank/DDBJ databases">
        <authorList>
            <person name="Woods D.E."/>
            <person name="Nierman W.C."/>
        </authorList>
    </citation>
    <scope>NUCLEOTIDE SEQUENCE [LARGE SCALE GENOMIC DNA]</scope>
    <source>
        <strain evidence="2 3">1710b</strain>
    </source>
</reference>
<gene>
    <name evidence="2" type="ordered locus">BURPS1710b_3360</name>
</gene>
<feature type="compositionally biased region" description="Basic and acidic residues" evidence="1">
    <location>
        <begin position="18"/>
        <end position="34"/>
    </location>
</feature>
<dbReference type="HOGENOM" id="CLU_423720_0_0_4"/>
<sequence>MPPRQPTRPMQPTRPSPARRDDERRASRLRDGPVGRRQGFAARVCAQARARTAHRVRAPLYHAQERRPREPRRTHPRRIRRARAARFLRARMVEPRVSLRRRRRDRRVARGGQRRRRQRLARASSGRARAVSADVRRAYRRRAACARRAPRHARPRDRRRDPRAPRAQRALGRAGRRRAHGDRQFRHARRRRARAGRTARRARAKLTAPATATPGGRRSPSRTRPPFSYFSRFPPHGERFERRTRGDGTIVFEPRRIGTARHGTSRAEQNRAEPSRAEPNRTEPNRTEPNRNEHRPERYKYARRSRPLSRRPRSLTPASPPKASPQKESGPQAASRSRPSAPRPPARRLPHGERVMRGDPREKHAAQPVVVPERGEARHPLAILDQRVMVDRAAGRRRPARPIRPTEMQRRAEPHVDAEHRRVAEHDREHVMAAERDRRRAHADLQIVVAIDHRIRGVVRNRPEHVGREHRPSDHRHRILHGRERHRNPEAERDAEIRLRNREEALHERVGRRDEHRDDGQLLRQPVERQDQQKRHEREADRDRDRLPCADLARRERPLGGALHVAVEIAIGVIVDRAAGRAHQQRAEREDHDERRRRMAVGRDPQRIERRPEQQQAADRLVHPDQPQIEGKTGEHRRERAASPRS</sequence>
<feature type="compositionally biased region" description="Basic residues" evidence="1">
    <location>
        <begin position="174"/>
        <end position="204"/>
    </location>
</feature>
<evidence type="ECO:0000256" key="1">
    <source>
        <dbReference type="SAM" id="MobiDB-lite"/>
    </source>
</evidence>
<feature type="compositionally biased region" description="Low complexity" evidence="1">
    <location>
        <begin position="121"/>
        <end position="133"/>
    </location>
</feature>
<feature type="compositionally biased region" description="Basic and acidic residues" evidence="1">
    <location>
        <begin position="604"/>
        <end position="613"/>
    </location>
</feature>
<feature type="region of interest" description="Disordered" evidence="1">
    <location>
        <begin position="98"/>
        <end position="367"/>
    </location>
</feature>
<feature type="region of interest" description="Disordered" evidence="1">
    <location>
        <begin position="579"/>
        <end position="646"/>
    </location>
</feature>
<feature type="compositionally biased region" description="Basic residues" evidence="1">
    <location>
        <begin position="473"/>
        <end position="486"/>
    </location>
</feature>
<organism evidence="2 3">
    <name type="scientific">Burkholderia pseudomallei (strain 1710b)</name>
    <dbReference type="NCBI Taxonomy" id="320372"/>
    <lineage>
        <taxon>Bacteria</taxon>
        <taxon>Pseudomonadati</taxon>
        <taxon>Pseudomonadota</taxon>
        <taxon>Betaproteobacteria</taxon>
        <taxon>Burkholderiales</taxon>
        <taxon>Burkholderiaceae</taxon>
        <taxon>Burkholderia</taxon>
        <taxon>pseudomallei group</taxon>
    </lineage>
</organism>
<feature type="compositionally biased region" description="Basic and acidic residues" evidence="1">
    <location>
        <begin position="235"/>
        <end position="246"/>
    </location>
</feature>
<feature type="compositionally biased region" description="Basic and acidic residues" evidence="1">
    <location>
        <begin position="268"/>
        <end position="300"/>
    </location>
</feature>
<feature type="compositionally biased region" description="Basic and acidic residues" evidence="1">
    <location>
        <begin position="632"/>
        <end position="646"/>
    </location>
</feature>
<accession>Q3JNX3</accession>
<feature type="compositionally biased region" description="Basic and acidic residues" evidence="1">
    <location>
        <begin position="461"/>
        <end position="472"/>
    </location>
</feature>
<dbReference type="KEGG" id="bpm:BURPS1710b_3360"/>
<evidence type="ECO:0000313" key="2">
    <source>
        <dbReference type="EMBL" id="ABA49897.1"/>
    </source>
</evidence>
<feature type="compositionally biased region" description="Basic residues" evidence="1">
    <location>
        <begin position="138"/>
        <end position="157"/>
    </location>
</feature>
<feature type="compositionally biased region" description="Low complexity" evidence="1">
    <location>
        <begin position="205"/>
        <end position="234"/>
    </location>
</feature>
<feature type="compositionally biased region" description="Basic residues" evidence="1">
    <location>
        <begin position="98"/>
        <end position="120"/>
    </location>
</feature>
<feature type="region of interest" description="Disordered" evidence="1">
    <location>
        <begin position="461"/>
        <end position="544"/>
    </location>
</feature>
<feature type="compositionally biased region" description="Basic and acidic residues" evidence="1">
    <location>
        <begin position="350"/>
        <end position="365"/>
    </location>
</feature>
<feature type="compositionally biased region" description="Basic residues" evidence="1">
    <location>
        <begin position="301"/>
        <end position="313"/>
    </location>
</feature>
<feature type="compositionally biased region" description="Basic and acidic residues" evidence="1">
    <location>
        <begin position="63"/>
        <end position="73"/>
    </location>
</feature>
<dbReference type="AlphaFoldDB" id="Q3JNX3"/>
<protein>
    <submittedName>
        <fullName evidence="2">Uncharacterized protein</fullName>
    </submittedName>
</protein>